<dbReference type="EMBL" id="SJPT01000008">
    <property type="protein sequence ID" value="TWU20569.1"/>
    <property type="molecule type" value="Genomic_DNA"/>
</dbReference>
<dbReference type="OrthoDB" id="251754at2"/>
<gene>
    <name evidence="3" type="ORF">Pla52o_44470</name>
</gene>
<dbReference type="PANTHER" id="PTHR30093:SF2">
    <property type="entry name" value="TYPE II SECRETION SYSTEM PROTEIN H"/>
    <property type="match status" value="1"/>
</dbReference>
<organism evidence="3 4">
    <name type="scientific">Novipirellula galeiformis</name>
    <dbReference type="NCBI Taxonomy" id="2528004"/>
    <lineage>
        <taxon>Bacteria</taxon>
        <taxon>Pseudomonadati</taxon>
        <taxon>Planctomycetota</taxon>
        <taxon>Planctomycetia</taxon>
        <taxon>Pirellulales</taxon>
        <taxon>Pirellulaceae</taxon>
        <taxon>Novipirellula</taxon>
    </lineage>
</organism>
<dbReference type="Gene3D" id="3.30.700.10">
    <property type="entry name" value="Glycoprotein, Type 4 Pilin"/>
    <property type="match status" value="1"/>
</dbReference>
<evidence type="ECO:0000259" key="2">
    <source>
        <dbReference type="Pfam" id="PF07596"/>
    </source>
</evidence>
<dbReference type="InterPro" id="IPR027558">
    <property type="entry name" value="Pre_pil_HX9DG_C"/>
</dbReference>
<proteinExistence type="predicted"/>
<dbReference type="AlphaFoldDB" id="A0A5C6CCK6"/>
<reference evidence="3 4" key="1">
    <citation type="submission" date="2019-02" db="EMBL/GenBank/DDBJ databases">
        <title>Deep-cultivation of Planctomycetes and their phenomic and genomic characterization uncovers novel biology.</title>
        <authorList>
            <person name="Wiegand S."/>
            <person name="Jogler M."/>
            <person name="Boedeker C."/>
            <person name="Pinto D."/>
            <person name="Vollmers J."/>
            <person name="Rivas-Marin E."/>
            <person name="Kohn T."/>
            <person name="Peeters S.H."/>
            <person name="Heuer A."/>
            <person name="Rast P."/>
            <person name="Oberbeckmann S."/>
            <person name="Bunk B."/>
            <person name="Jeske O."/>
            <person name="Meyerdierks A."/>
            <person name="Storesund J.E."/>
            <person name="Kallscheuer N."/>
            <person name="Luecker S."/>
            <person name="Lage O.M."/>
            <person name="Pohl T."/>
            <person name="Merkel B.J."/>
            <person name="Hornburger P."/>
            <person name="Mueller R.-W."/>
            <person name="Bruemmer F."/>
            <person name="Labrenz M."/>
            <person name="Spormann A.M."/>
            <person name="Op Den Camp H."/>
            <person name="Overmann J."/>
            <person name="Amann R."/>
            <person name="Jetten M.S.M."/>
            <person name="Mascher T."/>
            <person name="Medema M.H."/>
            <person name="Devos D.P."/>
            <person name="Kaster A.-K."/>
            <person name="Ovreas L."/>
            <person name="Rohde M."/>
            <person name="Galperin M.Y."/>
            <person name="Jogler C."/>
        </authorList>
    </citation>
    <scope>NUCLEOTIDE SEQUENCE [LARGE SCALE GENOMIC DNA]</scope>
    <source>
        <strain evidence="3 4">Pla52o</strain>
    </source>
</reference>
<keyword evidence="4" id="KW-1185">Reference proteome</keyword>
<dbReference type="SUPFAM" id="SSF54523">
    <property type="entry name" value="Pili subunits"/>
    <property type="match status" value="1"/>
</dbReference>
<name>A0A5C6CCK6_9BACT</name>
<keyword evidence="1" id="KW-0812">Transmembrane</keyword>
<dbReference type="InterPro" id="IPR011453">
    <property type="entry name" value="DUF1559"/>
</dbReference>
<dbReference type="PROSITE" id="PS00409">
    <property type="entry name" value="PROKAR_NTER_METHYL"/>
    <property type="match status" value="1"/>
</dbReference>
<feature type="transmembrane region" description="Helical" evidence="1">
    <location>
        <begin position="21"/>
        <end position="42"/>
    </location>
</feature>
<evidence type="ECO:0000313" key="3">
    <source>
        <dbReference type="EMBL" id="TWU20569.1"/>
    </source>
</evidence>
<sequence length="365" mass="39940">MCVRQNEGQVTQARSRSGFTLVELLVVIAIIGVLVGLLLPAVQAAREAARRMQCQNNMKQFGLAMHNHMSAFGAFPPGNVNYDESSNRYKTGGWQHGQNELGWHWLPMLFPYMEQPAMWELVQSCEEDKAFSHEQNPCDHCEALASTNHLGREQLGAFAQCPSAPVVTGQFSDGSYGLEALAKGNNYAVSWGSGDMLSWESRETRGAFGTFWTTQEKIIPQPSVAGDRFQNRNGMKSRDFLDGLSNTMAMSEIIAAESTTDIRGVWMSPAMGGTIFSAFQSPNSDEKDILAACGSDIPDDNSMPRLACEEERDTAAIYAAARSYHTGGVNVLMADGGVRFVSDSVDNLNIWRPMSTAQGGEVIQE</sequence>
<evidence type="ECO:0000256" key="1">
    <source>
        <dbReference type="SAM" id="Phobius"/>
    </source>
</evidence>
<protein>
    <recommendedName>
        <fullName evidence="2">DUF1559 domain-containing protein</fullName>
    </recommendedName>
</protein>
<dbReference type="NCBIfam" id="TIGR02532">
    <property type="entry name" value="IV_pilin_GFxxxE"/>
    <property type="match status" value="1"/>
</dbReference>
<evidence type="ECO:0000313" key="4">
    <source>
        <dbReference type="Proteomes" id="UP000316304"/>
    </source>
</evidence>
<dbReference type="Pfam" id="PF07963">
    <property type="entry name" value="N_methyl"/>
    <property type="match status" value="1"/>
</dbReference>
<keyword evidence="1" id="KW-1133">Transmembrane helix</keyword>
<dbReference type="InterPro" id="IPR012902">
    <property type="entry name" value="N_methyl_site"/>
</dbReference>
<dbReference type="PANTHER" id="PTHR30093">
    <property type="entry name" value="GENERAL SECRETION PATHWAY PROTEIN G"/>
    <property type="match status" value="1"/>
</dbReference>
<feature type="domain" description="DUF1559" evidence="2">
    <location>
        <begin position="43"/>
        <end position="347"/>
    </location>
</feature>
<dbReference type="InterPro" id="IPR045584">
    <property type="entry name" value="Pilin-like"/>
</dbReference>
<dbReference type="Pfam" id="PF07596">
    <property type="entry name" value="SBP_bac_10"/>
    <property type="match status" value="1"/>
</dbReference>
<accession>A0A5C6CCK6</accession>
<comment type="caution">
    <text evidence="3">The sequence shown here is derived from an EMBL/GenBank/DDBJ whole genome shotgun (WGS) entry which is preliminary data.</text>
</comment>
<dbReference type="Proteomes" id="UP000316304">
    <property type="component" value="Unassembled WGS sequence"/>
</dbReference>
<dbReference type="NCBIfam" id="TIGR04294">
    <property type="entry name" value="pre_pil_HX9DG"/>
    <property type="match status" value="1"/>
</dbReference>
<dbReference type="RefSeq" id="WP_146596491.1">
    <property type="nucleotide sequence ID" value="NZ_SJPT01000008.1"/>
</dbReference>
<keyword evidence="1" id="KW-0472">Membrane</keyword>